<protein>
    <recommendedName>
        <fullName evidence="4">DUF4493 domain-containing protein</fullName>
    </recommendedName>
</protein>
<dbReference type="SUPFAM" id="SSF141072">
    <property type="entry name" value="CalX-like"/>
    <property type="match status" value="1"/>
</dbReference>
<evidence type="ECO:0000313" key="2">
    <source>
        <dbReference type="EMBL" id="SIT90031.1"/>
    </source>
</evidence>
<evidence type="ECO:0000256" key="1">
    <source>
        <dbReference type="SAM" id="SignalP"/>
    </source>
</evidence>
<accession>A0A1R3XF34</accession>
<dbReference type="EMBL" id="FTPP01000002">
    <property type="protein sequence ID" value="SIT90031.1"/>
    <property type="molecule type" value="Genomic_DNA"/>
</dbReference>
<evidence type="ECO:0008006" key="4">
    <source>
        <dbReference type="Google" id="ProtNLM"/>
    </source>
</evidence>
<gene>
    <name evidence="2" type="ORF">SAMN05444128_2193</name>
</gene>
<reference evidence="3" key="1">
    <citation type="submission" date="2017-01" db="EMBL/GenBank/DDBJ databases">
        <authorList>
            <person name="Varghese N."/>
            <person name="Submissions S."/>
        </authorList>
    </citation>
    <scope>NUCLEOTIDE SEQUENCE [LARGE SCALE GENOMIC DNA]</scope>
    <source>
        <strain evidence="3">LP100</strain>
    </source>
</reference>
<dbReference type="RefSeq" id="WP_076668807.1">
    <property type="nucleotide sequence ID" value="NZ_FTPP01000002.1"/>
</dbReference>
<evidence type="ECO:0000313" key="3">
    <source>
        <dbReference type="Proteomes" id="UP000187181"/>
    </source>
</evidence>
<feature type="signal peptide" evidence="1">
    <location>
        <begin position="1"/>
        <end position="21"/>
    </location>
</feature>
<dbReference type="InterPro" id="IPR038081">
    <property type="entry name" value="CalX-like_sf"/>
</dbReference>
<dbReference type="OrthoDB" id="849212at2"/>
<sequence>MKLKVLLCLGLCLSIFLTSCKEDEPVTPIEKMQVKISSNSQTLVEGGDEVEVTVELNREYDEIKYLYLDYGDVEGEYPNFFESSLRKDSIQVRRYGVDRPVRLLRIPFLAGEKQKVVRLKSVEDNMFRGNRPFELKVMAYENGAIQHKTEMKLNFEEKTPKPVFGIPADFASRTIVVNSKDGSTAMILPITVNGFFQFPQTVKLAFSGSAKMGTDYETSEGVFVLPPNTISPIVTSHYGFLGVFHSRDYSTPKTIQVTLVEAEEGEIASGQEFDYHRGEKIVLNDTYTVTITE</sequence>
<dbReference type="AlphaFoldDB" id="A0A1R3XF34"/>
<keyword evidence="3" id="KW-1185">Reference proteome</keyword>
<organism evidence="2 3">
    <name type="scientific">Pontibacter indicus</name>
    <dbReference type="NCBI Taxonomy" id="1317125"/>
    <lineage>
        <taxon>Bacteria</taxon>
        <taxon>Pseudomonadati</taxon>
        <taxon>Bacteroidota</taxon>
        <taxon>Cytophagia</taxon>
        <taxon>Cytophagales</taxon>
        <taxon>Hymenobacteraceae</taxon>
        <taxon>Pontibacter</taxon>
    </lineage>
</organism>
<name>A0A1R3XF34_9BACT</name>
<keyword evidence="1" id="KW-0732">Signal</keyword>
<proteinExistence type="predicted"/>
<feature type="chain" id="PRO_5012210127" description="DUF4493 domain-containing protein" evidence="1">
    <location>
        <begin position="22"/>
        <end position="293"/>
    </location>
</feature>
<dbReference type="PROSITE" id="PS51257">
    <property type="entry name" value="PROKAR_LIPOPROTEIN"/>
    <property type="match status" value="1"/>
</dbReference>
<dbReference type="Proteomes" id="UP000187181">
    <property type="component" value="Unassembled WGS sequence"/>
</dbReference>